<reference evidence="11" key="1">
    <citation type="journal article" date="2020" name="mSystems">
        <title>Genome- and Community-Level Interaction Insights into Carbon Utilization and Element Cycling Functions of Hydrothermarchaeota in Hydrothermal Sediment.</title>
        <authorList>
            <person name="Zhou Z."/>
            <person name="Liu Y."/>
            <person name="Xu W."/>
            <person name="Pan J."/>
            <person name="Luo Z.H."/>
            <person name="Li M."/>
        </authorList>
    </citation>
    <scope>NUCLEOTIDE SEQUENCE [LARGE SCALE GENOMIC DNA]</scope>
    <source>
        <strain evidence="11">SpSt-102</strain>
    </source>
</reference>
<proteinExistence type="predicted"/>
<keyword evidence="4" id="KW-0762">Sugar transport</keyword>
<evidence type="ECO:0000256" key="5">
    <source>
        <dbReference type="ARBA" id="ARBA00022737"/>
    </source>
</evidence>
<evidence type="ECO:0000313" key="11">
    <source>
        <dbReference type="EMBL" id="HHS01852.1"/>
    </source>
</evidence>
<evidence type="ECO:0000256" key="3">
    <source>
        <dbReference type="ARBA" id="ARBA00022475"/>
    </source>
</evidence>
<dbReference type="GO" id="GO:0005524">
    <property type="term" value="F:ATP binding"/>
    <property type="evidence" value="ECO:0007669"/>
    <property type="project" value="UniProtKB-KW"/>
</dbReference>
<dbReference type="EMBL" id="DRUZ01000063">
    <property type="protein sequence ID" value="HHS01852.1"/>
    <property type="molecule type" value="Genomic_DNA"/>
</dbReference>
<keyword evidence="6" id="KW-0547">Nucleotide-binding</keyword>
<evidence type="ECO:0000256" key="8">
    <source>
        <dbReference type="ARBA" id="ARBA00022967"/>
    </source>
</evidence>
<dbReference type="PROSITE" id="PS00211">
    <property type="entry name" value="ABC_TRANSPORTER_1"/>
    <property type="match status" value="1"/>
</dbReference>
<comment type="subcellular location">
    <subcellularLocation>
        <location evidence="1">Cell membrane</location>
        <topology evidence="1">Peripheral membrane protein</topology>
    </subcellularLocation>
</comment>
<dbReference type="PROSITE" id="PS50893">
    <property type="entry name" value="ABC_TRANSPORTER_2"/>
    <property type="match status" value="2"/>
</dbReference>
<dbReference type="CDD" id="cd03215">
    <property type="entry name" value="ABC_Carb_Monos_II"/>
    <property type="match status" value="1"/>
</dbReference>
<feature type="domain" description="ABC transporter" evidence="10">
    <location>
        <begin position="10"/>
        <end position="247"/>
    </location>
</feature>
<organism evidence="11">
    <name type="scientific">Caldicellulosiruptor owensensis</name>
    <dbReference type="NCBI Taxonomy" id="55205"/>
    <lineage>
        <taxon>Bacteria</taxon>
        <taxon>Bacillati</taxon>
        <taxon>Bacillota</taxon>
        <taxon>Bacillota incertae sedis</taxon>
        <taxon>Caldicellulosiruptorales</taxon>
        <taxon>Caldicellulosiruptoraceae</taxon>
        <taxon>Caldicellulosiruptor</taxon>
    </lineage>
</organism>
<evidence type="ECO:0000256" key="6">
    <source>
        <dbReference type="ARBA" id="ARBA00022741"/>
    </source>
</evidence>
<dbReference type="SMART" id="SM00382">
    <property type="entry name" value="AAA"/>
    <property type="match status" value="2"/>
</dbReference>
<dbReference type="GO" id="GO:0016887">
    <property type="term" value="F:ATP hydrolysis activity"/>
    <property type="evidence" value="ECO:0007669"/>
    <property type="project" value="InterPro"/>
</dbReference>
<accession>A0A7C5V3M0</accession>
<keyword evidence="5" id="KW-0677">Repeat</keyword>
<keyword evidence="8" id="KW-1278">Translocase</keyword>
<dbReference type="SUPFAM" id="SSF52540">
    <property type="entry name" value="P-loop containing nucleoside triphosphate hydrolases"/>
    <property type="match status" value="2"/>
</dbReference>
<keyword evidence="3" id="KW-1003">Cell membrane</keyword>
<feature type="domain" description="ABC transporter" evidence="10">
    <location>
        <begin position="258"/>
        <end position="495"/>
    </location>
</feature>
<dbReference type="GO" id="GO:0005886">
    <property type="term" value="C:plasma membrane"/>
    <property type="evidence" value="ECO:0007669"/>
    <property type="project" value="UniProtKB-SubCell"/>
</dbReference>
<gene>
    <name evidence="11" type="ORF">ENL71_04895</name>
</gene>
<dbReference type="PANTHER" id="PTHR43790">
    <property type="entry name" value="CARBOHYDRATE TRANSPORT ATP-BINDING PROTEIN MG119-RELATED"/>
    <property type="match status" value="1"/>
</dbReference>
<evidence type="ECO:0000256" key="7">
    <source>
        <dbReference type="ARBA" id="ARBA00022840"/>
    </source>
</evidence>
<evidence type="ECO:0000256" key="9">
    <source>
        <dbReference type="ARBA" id="ARBA00023136"/>
    </source>
</evidence>
<dbReference type="InterPro" id="IPR017871">
    <property type="entry name" value="ABC_transporter-like_CS"/>
</dbReference>
<dbReference type="CDD" id="cd03216">
    <property type="entry name" value="ABC_Carb_Monos_I"/>
    <property type="match status" value="1"/>
</dbReference>
<dbReference type="InterPro" id="IPR003593">
    <property type="entry name" value="AAA+_ATPase"/>
</dbReference>
<name>A0A7C5V3M0_9FIRM</name>
<dbReference type="Gene3D" id="3.40.50.300">
    <property type="entry name" value="P-loop containing nucleotide triphosphate hydrolases"/>
    <property type="match status" value="2"/>
</dbReference>
<dbReference type="InterPro" id="IPR050107">
    <property type="entry name" value="ABC_carbohydrate_import_ATPase"/>
</dbReference>
<comment type="caution">
    <text evidence="11">The sequence shown here is derived from an EMBL/GenBank/DDBJ whole genome shotgun (WGS) entry which is preliminary data.</text>
</comment>
<keyword evidence="7 11" id="KW-0067">ATP-binding</keyword>
<dbReference type="Pfam" id="PF00005">
    <property type="entry name" value="ABC_tran"/>
    <property type="match status" value="2"/>
</dbReference>
<dbReference type="PANTHER" id="PTHR43790:SF3">
    <property type="entry name" value="D-ALLOSE IMPORT ATP-BINDING PROTEIN ALSA-RELATED"/>
    <property type="match status" value="1"/>
</dbReference>
<evidence type="ECO:0000256" key="4">
    <source>
        <dbReference type="ARBA" id="ARBA00022597"/>
    </source>
</evidence>
<dbReference type="AlphaFoldDB" id="A0A7C5V3M0"/>
<dbReference type="InterPro" id="IPR003439">
    <property type="entry name" value="ABC_transporter-like_ATP-bd"/>
</dbReference>
<protein>
    <submittedName>
        <fullName evidence="11">Sugar ABC transporter ATP-binding protein</fullName>
    </submittedName>
</protein>
<keyword evidence="9" id="KW-0472">Membrane</keyword>
<evidence type="ECO:0000256" key="1">
    <source>
        <dbReference type="ARBA" id="ARBA00004202"/>
    </source>
</evidence>
<dbReference type="InterPro" id="IPR027417">
    <property type="entry name" value="P-loop_NTPase"/>
</dbReference>
<evidence type="ECO:0000259" key="10">
    <source>
        <dbReference type="PROSITE" id="PS50893"/>
    </source>
</evidence>
<evidence type="ECO:0000256" key="2">
    <source>
        <dbReference type="ARBA" id="ARBA00022448"/>
    </source>
</evidence>
<keyword evidence="2" id="KW-0813">Transport</keyword>
<sequence>MKSSTDSELLRLNGITKIFPGTVALSDVSFSVNKAEIHAIVGENGAGKSTLMNIISGSLLPDKGEIYLEGKKVNIRSPRDAQNLGISIVHQELALCPHLTVAENIYIGRLPEKSAKIVDFKKLNEMSQEVLALFEEVDIKPTDKVANLNVAQQQIVEIAKAITFKCKLLILDEPTSALSEADAAVLFKIIKDLKAKGISILYISHRLREIFELADRITVLRDGRYITTLYTENTNPDQIVSLMVGREIKEMYPPKSTLIGREIFRVENISSNKVYNVSFSLREGEILGFAGLVGAGRTELAQTICGILPKHCGEIYLEGKKIEINSFEDAIRHKIGYVTEDRKQYGLFLKLPVAYNVSAIHLKYDYKRLLIDRQKELSLAQEFVKKLNVKTSSYVQLVMSLSGGNQQKVMIAKWLAINPRILILDEPTRGIDVGAKAEIHALLRELAKNGIGIILISSEMPEIIGMCDRVIVMREGRVTGELSGDKITEENIMQLAAHK</sequence>
<dbReference type="FunFam" id="3.40.50.300:FF:000127">
    <property type="entry name" value="Ribose import ATP-binding protein RbsA"/>
    <property type="match status" value="1"/>
</dbReference>